<dbReference type="Pfam" id="PF00440">
    <property type="entry name" value="TetR_N"/>
    <property type="match status" value="1"/>
</dbReference>
<dbReference type="Proteomes" id="UP000316331">
    <property type="component" value="Unassembled WGS sequence"/>
</dbReference>
<feature type="compositionally biased region" description="Basic and acidic residues" evidence="5">
    <location>
        <begin position="10"/>
        <end position="20"/>
    </location>
</feature>
<keyword evidence="1" id="KW-0805">Transcription regulation</keyword>
<dbReference type="Gene3D" id="1.10.357.10">
    <property type="entry name" value="Tetracycline Repressor, domain 2"/>
    <property type="match status" value="1"/>
</dbReference>
<evidence type="ECO:0000256" key="3">
    <source>
        <dbReference type="ARBA" id="ARBA00023163"/>
    </source>
</evidence>
<dbReference type="SUPFAM" id="SSF46689">
    <property type="entry name" value="Homeodomain-like"/>
    <property type="match status" value="1"/>
</dbReference>
<feature type="DNA-binding region" description="H-T-H motif" evidence="4">
    <location>
        <begin position="45"/>
        <end position="64"/>
    </location>
</feature>
<dbReference type="InterPro" id="IPR009057">
    <property type="entry name" value="Homeodomain-like_sf"/>
</dbReference>
<dbReference type="GO" id="GO:0000976">
    <property type="term" value="F:transcription cis-regulatory region binding"/>
    <property type="evidence" value="ECO:0007669"/>
    <property type="project" value="TreeGrafter"/>
</dbReference>
<protein>
    <submittedName>
        <fullName evidence="7">TetR family transcriptional regulator</fullName>
    </submittedName>
</protein>
<accession>A0A543FGH5</accession>
<dbReference type="PROSITE" id="PS50977">
    <property type="entry name" value="HTH_TETR_2"/>
    <property type="match status" value="1"/>
</dbReference>
<dbReference type="AlphaFoldDB" id="A0A543FGH5"/>
<evidence type="ECO:0000259" key="6">
    <source>
        <dbReference type="PROSITE" id="PS50977"/>
    </source>
</evidence>
<name>A0A543FGH5_9NOCA</name>
<evidence type="ECO:0000256" key="5">
    <source>
        <dbReference type="SAM" id="MobiDB-lite"/>
    </source>
</evidence>
<keyword evidence="2 4" id="KW-0238">DNA-binding</keyword>
<dbReference type="OrthoDB" id="4823039at2"/>
<evidence type="ECO:0000313" key="7">
    <source>
        <dbReference type="EMBL" id="TQM32872.1"/>
    </source>
</evidence>
<dbReference type="InterPro" id="IPR001647">
    <property type="entry name" value="HTH_TetR"/>
</dbReference>
<organism evidence="7 8">
    <name type="scientific">Nocardia bhagyanarayanae</name>
    <dbReference type="NCBI Taxonomy" id="1215925"/>
    <lineage>
        <taxon>Bacteria</taxon>
        <taxon>Bacillati</taxon>
        <taxon>Actinomycetota</taxon>
        <taxon>Actinomycetes</taxon>
        <taxon>Mycobacteriales</taxon>
        <taxon>Nocardiaceae</taxon>
        <taxon>Nocardia</taxon>
    </lineage>
</organism>
<comment type="caution">
    <text evidence="7">The sequence shown here is derived from an EMBL/GenBank/DDBJ whole genome shotgun (WGS) entry which is preliminary data.</text>
</comment>
<reference evidence="7 8" key="1">
    <citation type="submission" date="2019-06" db="EMBL/GenBank/DDBJ databases">
        <title>Sequencing the genomes of 1000 actinobacteria strains.</title>
        <authorList>
            <person name="Klenk H.-P."/>
        </authorList>
    </citation>
    <scope>NUCLEOTIDE SEQUENCE [LARGE SCALE GENOMIC DNA]</scope>
    <source>
        <strain evidence="7 8">DSM 103495</strain>
    </source>
</reference>
<proteinExistence type="predicted"/>
<sequence>MDPGSHGVKRRYDASKRRESARSRRRAVVVAAQQLFERDGFRATTLAAVAERAGVSVKGLYNSFGSKADLAKAVFDFVIAGDDQPIPVAKRPEQLAMRAESEIHRKIEMFTRGLAHRQRRAAQVIILIRDGRHVDDSLAPVWDQLGAEALAGATIVGRDWLATGELRAGIELDEVRDVLANYFRIDNYEWLVLQQGWTFERYTRWLGRTIVDALCR</sequence>
<gene>
    <name evidence="7" type="ORF">FB390_4572</name>
</gene>
<dbReference type="PRINTS" id="PR00455">
    <property type="entry name" value="HTHTETR"/>
</dbReference>
<evidence type="ECO:0000313" key="8">
    <source>
        <dbReference type="Proteomes" id="UP000316331"/>
    </source>
</evidence>
<feature type="domain" description="HTH tetR-type" evidence="6">
    <location>
        <begin position="22"/>
        <end position="82"/>
    </location>
</feature>
<dbReference type="PANTHER" id="PTHR30055:SF234">
    <property type="entry name" value="HTH-TYPE TRANSCRIPTIONAL REGULATOR BETI"/>
    <property type="match status" value="1"/>
</dbReference>
<evidence type="ECO:0000256" key="1">
    <source>
        <dbReference type="ARBA" id="ARBA00023015"/>
    </source>
</evidence>
<evidence type="ECO:0000256" key="2">
    <source>
        <dbReference type="ARBA" id="ARBA00023125"/>
    </source>
</evidence>
<dbReference type="EMBL" id="VFPG01000001">
    <property type="protein sequence ID" value="TQM32872.1"/>
    <property type="molecule type" value="Genomic_DNA"/>
</dbReference>
<dbReference type="PANTHER" id="PTHR30055">
    <property type="entry name" value="HTH-TYPE TRANSCRIPTIONAL REGULATOR RUTR"/>
    <property type="match status" value="1"/>
</dbReference>
<dbReference type="InterPro" id="IPR050109">
    <property type="entry name" value="HTH-type_TetR-like_transc_reg"/>
</dbReference>
<keyword evidence="8" id="KW-1185">Reference proteome</keyword>
<dbReference type="GO" id="GO:0003700">
    <property type="term" value="F:DNA-binding transcription factor activity"/>
    <property type="evidence" value="ECO:0007669"/>
    <property type="project" value="TreeGrafter"/>
</dbReference>
<keyword evidence="3" id="KW-0804">Transcription</keyword>
<evidence type="ECO:0000256" key="4">
    <source>
        <dbReference type="PROSITE-ProRule" id="PRU00335"/>
    </source>
</evidence>
<feature type="region of interest" description="Disordered" evidence="5">
    <location>
        <begin position="1"/>
        <end position="20"/>
    </location>
</feature>